<name>A0A835E8U6_9POAL</name>
<evidence type="ECO:0000259" key="1">
    <source>
        <dbReference type="Pfam" id="PF21904"/>
    </source>
</evidence>
<dbReference type="Pfam" id="PF21904">
    <property type="entry name" value="CAND6-7_N"/>
    <property type="match status" value="1"/>
</dbReference>
<reference evidence="2" key="1">
    <citation type="submission" date="2020-07" db="EMBL/GenBank/DDBJ databases">
        <title>Genome sequence and genetic diversity analysis of an under-domesticated orphan crop, white fonio (Digitaria exilis).</title>
        <authorList>
            <person name="Bennetzen J.L."/>
            <person name="Chen S."/>
            <person name="Ma X."/>
            <person name="Wang X."/>
            <person name="Yssel A.E.J."/>
            <person name="Chaluvadi S.R."/>
            <person name="Johnson M."/>
            <person name="Gangashetty P."/>
            <person name="Hamidou F."/>
            <person name="Sanogo M.D."/>
            <person name="Zwaenepoel A."/>
            <person name="Wallace J."/>
            <person name="Van De Peer Y."/>
            <person name="Van Deynze A."/>
        </authorList>
    </citation>
    <scope>NUCLEOTIDE SEQUENCE</scope>
    <source>
        <tissue evidence="2">Leaves</tissue>
    </source>
</reference>
<dbReference type="Proteomes" id="UP000636709">
    <property type="component" value="Unassembled WGS sequence"/>
</dbReference>
<proteinExistence type="predicted"/>
<gene>
    <name evidence="2" type="ORF">HU200_049101</name>
</gene>
<evidence type="ECO:0000313" key="3">
    <source>
        <dbReference type="Proteomes" id="UP000636709"/>
    </source>
</evidence>
<accession>A0A835E8U6</accession>
<sequence>MMDSISATTEPLLMEPRPPLSRSLDVLRHCGAVPSCRLCPAAAGTKRTSFKATSELADVEPDTSQIGIFLLSDNAPSNLNPFLASSFAILDDQGHFNRTFPVTQASEFSLFFASCVPETKVIMELHTHMYNANQAGAKPLRGPEPLTESSSFIPASAVRATGAFVAIVAIVIVLLPPSKVPEACWFGRRMTVWNT</sequence>
<comment type="caution">
    <text evidence="2">The sequence shown here is derived from an EMBL/GenBank/DDBJ whole genome shotgun (WGS) entry which is preliminary data.</text>
</comment>
<dbReference type="AlphaFoldDB" id="A0A835E8U6"/>
<protein>
    <recommendedName>
        <fullName evidence="1">CAND6/7 N-terminal domain-containing protein</fullName>
    </recommendedName>
</protein>
<evidence type="ECO:0000313" key="2">
    <source>
        <dbReference type="EMBL" id="KAF8673028.1"/>
    </source>
</evidence>
<feature type="domain" description="CAND6/7 N-terminal" evidence="1">
    <location>
        <begin position="93"/>
        <end position="131"/>
    </location>
</feature>
<keyword evidence="3" id="KW-1185">Reference proteome</keyword>
<organism evidence="2 3">
    <name type="scientific">Digitaria exilis</name>
    <dbReference type="NCBI Taxonomy" id="1010633"/>
    <lineage>
        <taxon>Eukaryota</taxon>
        <taxon>Viridiplantae</taxon>
        <taxon>Streptophyta</taxon>
        <taxon>Embryophyta</taxon>
        <taxon>Tracheophyta</taxon>
        <taxon>Spermatophyta</taxon>
        <taxon>Magnoliopsida</taxon>
        <taxon>Liliopsida</taxon>
        <taxon>Poales</taxon>
        <taxon>Poaceae</taxon>
        <taxon>PACMAD clade</taxon>
        <taxon>Panicoideae</taxon>
        <taxon>Panicodae</taxon>
        <taxon>Paniceae</taxon>
        <taxon>Anthephorinae</taxon>
        <taxon>Digitaria</taxon>
    </lineage>
</organism>
<dbReference type="EMBL" id="JACEFO010002210">
    <property type="protein sequence ID" value="KAF8673028.1"/>
    <property type="molecule type" value="Genomic_DNA"/>
</dbReference>
<dbReference type="InterPro" id="IPR054103">
    <property type="entry name" value="CAND6-7_N"/>
</dbReference>
<dbReference type="OrthoDB" id="1609263at2759"/>